<proteinExistence type="predicted"/>
<sequence length="87" mass="9170">MLPTSSANGDRLIFSGVHLLLVTHSGDSGAGAGFSGSGDLFAARPNRNPVPSARPNRNPVPFYFFFCSTPSNKVSFSDLANLTTPEI</sequence>
<name>A0ACC2LR93_PERAE</name>
<keyword evidence="2" id="KW-1185">Reference proteome</keyword>
<accession>A0ACC2LR93</accession>
<evidence type="ECO:0000313" key="1">
    <source>
        <dbReference type="EMBL" id="KAJ8635703.1"/>
    </source>
</evidence>
<dbReference type="Proteomes" id="UP001234297">
    <property type="component" value="Chromosome 3"/>
</dbReference>
<reference evidence="1 2" key="1">
    <citation type="journal article" date="2022" name="Hortic Res">
        <title>A haplotype resolved chromosomal level avocado genome allows analysis of novel avocado genes.</title>
        <authorList>
            <person name="Nath O."/>
            <person name="Fletcher S.J."/>
            <person name="Hayward A."/>
            <person name="Shaw L.M."/>
            <person name="Masouleh A.K."/>
            <person name="Furtado A."/>
            <person name="Henry R.J."/>
            <person name="Mitter N."/>
        </authorList>
    </citation>
    <scope>NUCLEOTIDE SEQUENCE [LARGE SCALE GENOMIC DNA]</scope>
    <source>
        <strain evidence="2">cv. Hass</strain>
    </source>
</reference>
<comment type="caution">
    <text evidence="1">The sequence shown here is derived from an EMBL/GenBank/DDBJ whole genome shotgun (WGS) entry which is preliminary data.</text>
</comment>
<dbReference type="EMBL" id="CM056811">
    <property type="protein sequence ID" value="KAJ8635703.1"/>
    <property type="molecule type" value="Genomic_DNA"/>
</dbReference>
<organism evidence="1 2">
    <name type="scientific">Persea americana</name>
    <name type="common">Avocado</name>
    <dbReference type="NCBI Taxonomy" id="3435"/>
    <lineage>
        <taxon>Eukaryota</taxon>
        <taxon>Viridiplantae</taxon>
        <taxon>Streptophyta</taxon>
        <taxon>Embryophyta</taxon>
        <taxon>Tracheophyta</taxon>
        <taxon>Spermatophyta</taxon>
        <taxon>Magnoliopsida</taxon>
        <taxon>Magnoliidae</taxon>
        <taxon>Laurales</taxon>
        <taxon>Lauraceae</taxon>
        <taxon>Persea</taxon>
    </lineage>
</organism>
<gene>
    <name evidence="1" type="ORF">MRB53_009970</name>
</gene>
<evidence type="ECO:0000313" key="2">
    <source>
        <dbReference type="Proteomes" id="UP001234297"/>
    </source>
</evidence>
<protein>
    <submittedName>
        <fullName evidence="1">Uncharacterized protein</fullName>
    </submittedName>
</protein>